<proteinExistence type="predicted"/>
<dbReference type="AlphaFoldDB" id="A0A4Q6Y0E3"/>
<dbReference type="OrthoDB" id="2786695at2"/>
<accession>A0A4Q6Y0E3</accession>
<name>A0A4Q6Y0E3_9SPHI</name>
<dbReference type="Proteomes" id="UP000292855">
    <property type="component" value="Unassembled WGS sequence"/>
</dbReference>
<keyword evidence="3" id="KW-1185">Reference proteome</keyword>
<dbReference type="InterPro" id="IPR046913">
    <property type="entry name" value="ABC-3C_CTD7"/>
</dbReference>
<dbReference type="RefSeq" id="WP_130140892.1">
    <property type="nucleotide sequence ID" value="NZ_SGIT01000001.1"/>
</dbReference>
<evidence type="ECO:0000313" key="3">
    <source>
        <dbReference type="Proteomes" id="UP000292855"/>
    </source>
</evidence>
<comment type="caution">
    <text evidence="2">The sequence shown here is derived from an EMBL/GenBank/DDBJ whole genome shotgun (WGS) entry which is preliminary data.</text>
</comment>
<protein>
    <recommendedName>
        <fullName evidence="1">ABC-three component systems C-terminal domain-containing protein</fullName>
    </recommendedName>
</protein>
<evidence type="ECO:0000259" key="1">
    <source>
        <dbReference type="Pfam" id="PF20283"/>
    </source>
</evidence>
<dbReference type="Pfam" id="PF20283">
    <property type="entry name" value="CTD7"/>
    <property type="match status" value="1"/>
</dbReference>
<dbReference type="EMBL" id="SGIT01000001">
    <property type="protein sequence ID" value="RZF62667.1"/>
    <property type="molecule type" value="Genomic_DNA"/>
</dbReference>
<organism evidence="2 3">
    <name type="scientific">Sphingobacterium corticibacterium</name>
    <dbReference type="NCBI Taxonomy" id="2484746"/>
    <lineage>
        <taxon>Bacteria</taxon>
        <taxon>Pseudomonadati</taxon>
        <taxon>Bacteroidota</taxon>
        <taxon>Sphingobacteriia</taxon>
        <taxon>Sphingobacteriales</taxon>
        <taxon>Sphingobacteriaceae</taxon>
        <taxon>Sphingobacterium</taxon>
    </lineage>
</organism>
<evidence type="ECO:0000313" key="2">
    <source>
        <dbReference type="EMBL" id="RZF62667.1"/>
    </source>
</evidence>
<sequence length="127" mass="14794">MIKGEVNIQPVYLQHLNYISVDEDNVIEAVTDYLRAKVNRNQWIENEIIEEEVAVDLENRLTKFWLTRQKAINLTEKNLDKPDRGKLLYCECKIRNEVIRDIVPHVGTIAGTYHALVVAKSLGWHPR</sequence>
<reference evidence="2 3" key="1">
    <citation type="submission" date="2019-02" db="EMBL/GenBank/DDBJ databases">
        <authorList>
            <person name="Li Y."/>
        </authorList>
    </citation>
    <scope>NUCLEOTIDE SEQUENCE [LARGE SCALE GENOMIC DNA]</scope>
    <source>
        <strain evidence="2 3">30C10-4-7</strain>
    </source>
</reference>
<feature type="domain" description="ABC-three component systems C-terminal" evidence="1">
    <location>
        <begin position="14"/>
        <end position="126"/>
    </location>
</feature>
<gene>
    <name evidence="2" type="ORF">EWE74_07730</name>
</gene>